<keyword evidence="3" id="KW-1185">Reference proteome</keyword>
<feature type="transmembrane region" description="Helical" evidence="1">
    <location>
        <begin position="49"/>
        <end position="71"/>
    </location>
</feature>
<gene>
    <name evidence="2" type="ORF">C7438_0094</name>
</gene>
<accession>A0A660L372</accession>
<sequence length="535" mass="58866">MYGFEAIWRRIRGAASSFGRRAAVGFRFGAFRTFVFGSDRAGRFVPRRVFVRLGVFFAVSSLAAGIGFHVAERWELSRAPEATRGAFLSALERGDPDAAASYAVTRDEEGHWHPVSREWGALLAAAYRSDPSYREWLSTHLAFRGETDEALPPPFSLVRVGRAFRVYLPALYVWVPEGGERASSGSQTGTFELLAGGEREGIAFPLPEVRPGRFGPFPPVSGELRYACPDLKDNSPEGGAAEPWFAVRRLTPERALEADAIVWWLGAPPGFDMRAPEVLEVAVRFAVSFDEALRKRDASLLEGTDAELRRLFSDMIAQGELPSGTPELRPRRIRLCPSAQNPRRVLDGAGGELLEADVEEEWENDIVVRWRYRFRREGDGSLAIVAAVRADAEAVSPLPRDGVGDFLPERPPAFGGRLQAGGERGESDADCLVRNTDLVYVIGFDGGVVPHRNDRDPQGEEALAVRRWAEAQGGVVRFRELPWPEGIAALRRGEIDGYFGAISPDEASRRLPGSPYVVLEAGGGRRTVLLLAPQR</sequence>
<dbReference type="AlphaFoldDB" id="A0A660L372"/>
<dbReference type="Proteomes" id="UP000267019">
    <property type="component" value="Unassembled WGS sequence"/>
</dbReference>
<comment type="caution">
    <text evidence="2">The sequence shown here is derived from an EMBL/GenBank/DDBJ whole genome shotgun (WGS) entry which is preliminary data.</text>
</comment>
<dbReference type="OrthoDB" id="9778962at2"/>
<organism evidence="2 3">
    <name type="scientific">Brockia lithotrophica</name>
    <dbReference type="NCBI Taxonomy" id="933949"/>
    <lineage>
        <taxon>Bacteria</taxon>
        <taxon>Bacillati</taxon>
        <taxon>Bacillota</taxon>
        <taxon>Bacilli</taxon>
        <taxon>Bacillales</taxon>
        <taxon>Bacillales Family X. Incertae Sedis</taxon>
        <taxon>Brockia</taxon>
    </lineage>
</organism>
<dbReference type="RefSeq" id="WP_147401941.1">
    <property type="nucleotide sequence ID" value="NZ_RBIJ01000001.1"/>
</dbReference>
<reference evidence="2 3" key="1">
    <citation type="submission" date="2018-10" db="EMBL/GenBank/DDBJ databases">
        <title>Genomic Encyclopedia of Type Strains, Phase IV (KMG-IV): sequencing the most valuable type-strain genomes for metagenomic binning, comparative biology and taxonomic classification.</title>
        <authorList>
            <person name="Goeker M."/>
        </authorList>
    </citation>
    <scope>NUCLEOTIDE SEQUENCE [LARGE SCALE GENOMIC DNA]</scope>
    <source>
        <strain evidence="2 3">DSM 22653</strain>
    </source>
</reference>
<evidence type="ECO:0000256" key="1">
    <source>
        <dbReference type="SAM" id="Phobius"/>
    </source>
</evidence>
<proteinExistence type="predicted"/>
<keyword evidence="1" id="KW-1133">Transmembrane helix</keyword>
<protein>
    <submittedName>
        <fullName evidence="2">Uncharacterized protein</fullName>
    </submittedName>
</protein>
<keyword evidence="1" id="KW-0472">Membrane</keyword>
<keyword evidence="1" id="KW-0812">Transmembrane</keyword>
<name>A0A660L372_9BACL</name>
<evidence type="ECO:0000313" key="2">
    <source>
        <dbReference type="EMBL" id="RKQ88461.1"/>
    </source>
</evidence>
<evidence type="ECO:0000313" key="3">
    <source>
        <dbReference type="Proteomes" id="UP000267019"/>
    </source>
</evidence>
<dbReference type="EMBL" id="RBIJ01000001">
    <property type="protein sequence ID" value="RKQ88461.1"/>
    <property type="molecule type" value="Genomic_DNA"/>
</dbReference>